<accession>A0ABS9PZT2</accession>
<proteinExistence type="predicted"/>
<dbReference type="EMBL" id="JAKRCV010000008">
    <property type="protein sequence ID" value="MCG7321146.1"/>
    <property type="molecule type" value="Genomic_DNA"/>
</dbReference>
<gene>
    <name evidence="1" type="ORF">MHL29_04450</name>
</gene>
<dbReference type="RefSeq" id="WP_239262582.1">
    <property type="nucleotide sequence ID" value="NZ_JAKRCV010000008.1"/>
</dbReference>
<comment type="caution">
    <text evidence="1">The sequence shown here is derived from an EMBL/GenBank/DDBJ whole genome shotgun (WGS) entry which is preliminary data.</text>
</comment>
<keyword evidence="2" id="KW-1185">Reference proteome</keyword>
<organism evidence="1 2">
    <name type="scientific">Arsenicicoccus bolidensis</name>
    <dbReference type="NCBI Taxonomy" id="229480"/>
    <lineage>
        <taxon>Bacteria</taxon>
        <taxon>Bacillati</taxon>
        <taxon>Actinomycetota</taxon>
        <taxon>Actinomycetes</taxon>
        <taxon>Micrococcales</taxon>
        <taxon>Intrasporangiaceae</taxon>
        <taxon>Arsenicicoccus</taxon>
    </lineage>
</organism>
<evidence type="ECO:0000313" key="1">
    <source>
        <dbReference type="EMBL" id="MCG7321146.1"/>
    </source>
</evidence>
<evidence type="ECO:0000313" key="2">
    <source>
        <dbReference type="Proteomes" id="UP001521931"/>
    </source>
</evidence>
<sequence length="111" mass="11756">MPGSRSASSTCIVRAIVKSSARPLVGLVRRVALPISAGLLASGPRYVEALTAYRDGDPDPILQVFADSAVRCAAEGRRLGHEVHGIHAGWSEILAALDEFAARAGRRVPLR</sequence>
<reference evidence="1 2" key="1">
    <citation type="submission" date="2022-02" db="EMBL/GenBank/DDBJ databases">
        <title>Uncovering new skin microbiome diversity through culturing and metagenomics.</title>
        <authorList>
            <person name="Conlan S."/>
            <person name="Deming C."/>
            <person name="Nisc Comparative Sequencing Program N."/>
            <person name="Segre J.A."/>
        </authorList>
    </citation>
    <scope>NUCLEOTIDE SEQUENCE [LARGE SCALE GENOMIC DNA]</scope>
    <source>
        <strain evidence="1 2">ACRQZ</strain>
    </source>
</reference>
<name>A0ABS9PZT2_9MICO</name>
<dbReference type="Proteomes" id="UP001521931">
    <property type="component" value="Unassembled WGS sequence"/>
</dbReference>
<protein>
    <submittedName>
        <fullName evidence="1">Uncharacterized protein</fullName>
    </submittedName>
</protein>